<gene>
    <name evidence="1" type="ORF">NCTC10211_04536</name>
</gene>
<sequence>MMAFCFTLAAIWAVVAFGLVGWVAYRYCKFCRAFNRAASVPPELRNYD</sequence>
<reference evidence="1 2" key="1">
    <citation type="submission" date="2018-06" db="EMBL/GenBank/DDBJ databases">
        <authorList>
            <consortium name="Pathogen Informatics"/>
            <person name="Doyle S."/>
        </authorList>
    </citation>
    <scope>NUCLEOTIDE SEQUENCE [LARGE SCALE GENOMIC DNA]</scope>
    <source>
        <strain evidence="1 2">NCTC10211</strain>
    </source>
</reference>
<accession>A0A379ZZX8</accession>
<evidence type="ECO:0000313" key="2">
    <source>
        <dbReference type="Proteomes" id="UP000254765"/>
    </source>
</evidence>
<evidence type="ECO:0000313" key="1">
    <source>
        <dbReference type="EMBL" id="SUI71748.1"/>
    </source>
</evidence>
<protein>
    <submittedName>
        <fullName evidence="1">Uncharacterized protein</fullName>
    </submittedName>
</protein>
<dbReference type="AlphaFoldDB" id="A0A379ZZX8"/>
<proteinExistence type="predicted"/>
<organism evidence="1 2">
    <name type="scientific">Serratia marcescens</name>
    <dbReference type="NCBI Taxonomy" id="615"/>
    <lineage>
        <taxon>Bacteria</taxon>
        <taxon>Pseudomonadati</taxon>
        <taxon>Pseudomonadota</taxon>
        <taxon>Gammaproteobacteria</taxon>
        <taxon>Enterobacterales</taxon>
        <taxon>Yersiniaceae</taxon>
        <taxon>Serratia</taxon>
    </lineage>
</organism>
<dbReference type="EMBL" id="UGYK01000002">
    <property type="protein sequence ID" value="SUI71748.1"/>
    <property type="molecule type" value="Genomic_DNA"/>
</dbReference>
<name>A0A379ZZX8_SERMA</name>
<dbReference type="Proteomes" id="UP000254765">
    <property type="component" value="Unassembled WGS sequence"/>
</dbReference>